<evidence type="ECO:0000313" key="3">
    <source>
        <dbReference type="Proteomes" id="UP001589828"/>
    </source>
</evidence>
<feature type="domain" description="Pyrrolo-quinoline quinone repeat" evidence="1">
    <location>
        <begin position="217"/>
        <end position="289"/>
    </location>
</feature>
<proteinExistence type="predicted"/>
<evidence type="ECO:0000313" key="2">
    <source>
        <dbReference type="EMBL" id="MFC0512555.1"/>
    </source>
</evidence>
<reference evidence="2 3" key="1">
    <citation type="submission" date="2024-09" db="EMBL/GenBank/DDBJ databases">
        <authorList>
            <person name="Sun Q."/>
            <person name="Mori K."/>
        </authorList>
    </citation>
    <scope>NUCLEOTIDE SEQUENCE [LARGE SCALE GENOMIC DNA]</scope>
    <source>
        <strain evidence="2 3">NCAIM B.02415</strain>
    </source>
</reference>
<feature type="domain" description="Pyrrolo-quinoline quinone repeat" evidence="1">
    <location>
        <begin position="416"/>
        <end position="490"/>
    </location>
</feature>
<dbReference type="PANTHER" id="PTHR34512">
    <property type="entry name" value="CELL SURFACE PROTEIN"/>
    <property type="match status" value="1"/>
</dbReference>
<dbReference type="Gene3D" id="2.60.40.2340">
    <property type="match status" value="2"/>
</dbReference>
<dbReference type="RefSeq" id="WP_377020434.1">
    <property type="nucleotide sequence ID" value="NZ_JBHLTS010000001.1"/>
</dbReference>
<name>A0ABV6L2R4_9SPHI</name>
<sequence length="563" mass="59940">MPYYPNTVVGKTTCKNIIYRPGILILALLLIISCKKPKPDLSSNKYLTGFVLPIPGSPGALEQTHIGDDTVTISVSPGVSLSGLTPTVTFEGKSISPSATSSEDFSKPLRYTITAQDGSTKSYVVLVRFYSSKKSITSFVFKAADNNGVLSKDITAKIKNDSIVAIVPPGTDLSKLVPDITYNSQTISPANKTAQDFNGTVSYSLTAEDITSVTYKVFAGAPGTLYFGDNNGYIYALDAVTARVKWKFQTGGAIAATPTVYKNTLIAGSSDAYVYAIDTAKGKLVWKAFVEGGVAEPPCVANDMIYVAGFALYALDARTGKEIWNVGYRGSVSVTVSGGIAYVTDGSIYYGLVIYNALTGEKLPAKGVSYLGLPNPAVANGRVYTQGAESLLQAFTAGSLDPLWTYNLPGVAGIPVSSDPTVNNGIVYFCGYGQNTGEFGIYALDAITGKPKWYAPHTYQRAPLVQNGSIWTTDINRDAIFILDAQTGQQKTTFKLPITTSIDPFMAGNTLFQPDKGQSLWAFDPYHGATKWQFVATAAVAAPPLFIDGSGNITRPGNSGEQN</sequence>
<protein>
    <submittedName>
        <fullName evidence="2">PQQ-binding-like beta-propeller repeat protein</fullName>
    </submittedName>
</protein>
<dbReference type="SUPFAM" id="SSF50998">
    <property type="entry name" value="Quinoprotein alcohol dehydrogenase-like"/>
    <property type="match status" value="2"/>
</dbReference>
<dbReference type="InterPro" id="IPR002372">
    <property type="entry name" value="PQQ_rpt_dom"/>
</dbReference>
<dbReference type="Proteomes" id="UP001589828">
    <property type="component" value="Unassembled WGS sequence"/>
</dbReference>
<keyword evidence="3" id="KW-1185">Reference proteome</keyword>
<accession>A0ABV6L2R4</accession>
<dbReference type="Gene3D" id="2.130.10.10">
    <property type="entry name" value="YVTN repeat-like/Quinoprotein amine dehydrogenase"/>
    <property type="match status" value="2"/>
</dbReference>
<dbReference type="Pfam" id="PF13360">
    <property type="entry name" value="PQQ_2"/>
    <property type="match status" value="3"/>
</dbReference>
<organism evidence="2 3">
    <name type="scientific">Mucilaginibacter angelicae</name>
    <dbReference type="NCBI Taxonomy" id="869718"/>
    <lineage>
        <taxon>Bacteria</taxon>
        <taxon>Pseudomonadati</taxon>
        <taxon>Bacteroidota</taxon>
        <taxon>Sphingobacteriia</taxon>
        <taxon>Sphingobacteriales</taxon>
        <taxon>Sphingobacteriaceae</taxon>
        <taxon>Mucilaginibacter</taxon>
    </lineage>
</organism>
<evidence type="ECO:0000259" key="1">
    <source>
        <dbReference type="Pfam" id="PF13360"/>
    </source>
</evidence>
<comment type="caution">
    <text evidence="2">The sequence shown here is derived from an EMBL/GenBank/DDBJ whole genome shotgun (WGS) entry which is preliminary data.</text>
</comment>
<dbReference type="InterPro" id="IPR011047">
    <property type="entry name" value="Quinoprotein_ADH-like_sf"/>
</dbReference>
<dbReference type="SMART" id="SM00564">
    <property type="entry name" value="PQQ"/>
    <property type="match status" value="7"/>
</dbReference>
<dbReference type="EMBL" id="JBHLTS010000001">
    <property type="protein sequence ID" value="MFC0512555.1"/>
    <property type="molecule type" value="Genomic_DNA"/>
</dbReference>
<feature type="domain" description="Pyrrolo-quinoline quinone repeat" evidence="1">
    <location>
        <begin position="312"/>
        <end position="407"/>
    </location>
</feature>
<dbReference type="InterPro" id="IPR015943">
    <property type="entry name" value="WD40/YVTN_repeat-like_dom_sf"/>
</dbReference>
<dbReference type="InterPro" id="IPR018391">
    <property type="entry name" value="PQQ_b-propeller_rpt"/>
</dbReference>
<gene>
    <name evidence="2" type="ORF">ACFFGT_00020</name>
</gene>
<dbReference type="PANTHER" id="PTHR34512:SF30">
    <property type="entry name" value="OUTER MEMBRANE PROTEIN ASSEMBLY FACTOR BAMB"/>
    <property type="match status" value="1"/>
</dbReference>